<proteinExistence type="inferred from homology"/>
<evidence type="ECO:0000256" key="2">
    <source>
        <dbReference type="SAM" id="Phobius"/>
    </source>
</evidence>
<dbReference type="Proteomes" id="UP000220158">
    <property type="component" value="Chromosome 11"/>
</dbReference>
<feature type="transmembrane region" description="Helical" evidence="2">
    <location>
        <begin position="29"/>
        <end position="46"/>
    </location>
</feature>
<dbReference type="SUPFAM" id="SSF88659">
    <property type="entry name" value="Sigma3 and sigma4 domains of RNA polymerase sigma factors"/>
    <property type="match status" value="1"/>
</dbReference>
<evidence type="ECO:0000313" key="3">
    <source>
        <dbReference type="EMBL" id="CRH00928.1"/>
    </source>
</evidence>
<dbReference type="OrthoDB" id="392298at2759"/>
<dbReference type="EMBL" id="LN835306">
    <property type="protein sequence ID" value="CRH00928.1"/>
    <property type="molecule type" value="Genomic_DNA"/>
</dbReference>
<dbReference type="AlphaFoldDB" id="A0A1J1H7J4"/>
<protein>
    <recommendedName>
        <fullName evidence="5">RNA polymerase sigma-70 region 3 domain-containing protein</fullName>
    </recommendedName>
</protein>
<evidence type="ECO:0008006" key="5">
    <source>
        <dbReference type="Google" id="ProtNLM"/>
    </source>
</evidence>
<keyword evidence="4" id="KW-1185">Reference proteome</keyword>
<dbReference type="VEuPathDB" id="PlasmoDB:PRELSG_1127400"/>
<accession>A0A1J1H7J4</accession>
<comment type="similarity">
    <text evidence="1">Belongs to the sigma-70 factor family.</text>
</comment>
<keyword evidence="2" id="KW-1133">Transmembrane helix</keyword>
<dbReference type="Gene3D" id="1.10.10.10">
    <property type="entry name" value="Winged helix-like DNA-binding domain superfamily/Winged helix DNA-binding domain"/>
    <property type="match status" value="1"/>
</dbReference>
<dbReference type="PANTHER" id="PTHR30603:SF47">
    <property type="entry name" value="RNA POLYMERASE SIGMA FACTOR SIGD, CHLOROPLASTIC"/>
    <property type="match status" value="1"/>
</dbReference>
<sequence length="811" mass="97510">MISIKLNFLCSLIILKIINNFNTRKNKKYFFFLLYSFIIFFYYEKLTFIQSYQIRKVIVYNNDFVNLIRNGRKNKKNFFKYKNIFELIRKGKELYMKEDSSNDIINVENNEVRKKRKNNINSYFNSLRYNDVLIKYIDENVNFNDGIINYFVLNSNPNINFLMSNTKEEKKYNVNEKKLNDNKDNKERVLNEKNKYSDSIENNSIHNNTGKKKIRLRLKRGYMNDIYDREKRKLKDVLLSLEDKSIFKKNSNKIKENILLLNGQTVKTEVIKQYLFHKLRLEYYESIRDQKKILTLDMWSKEINVSVDNLKKLIIYIYKMKNLVQKEDEDLLIKTYFYNKTNMFTLFRNNNTHNNITFDFNITEENINKDNKENEKKKEGEKKKKVENEIYDKNKELNSKKYCSNAESHSGYDNNKGNMIYKNYKQIKDAEIERINEEKEVLQDKDKKKTYNLFDDNFEDTDALIYNDCENLINAQVQKFIECIKDIVFFENSIYILEKLENRPPLMEELIYAYNYDKEKFSKDLENKIKLSEKLLIYFMPLIKNIIRKAEANFSSNLSEDDFLLVSLDSVKNGFKKYDVEKLGIKNLTKYVYIWAKNSTYNYYQKHKSFVSISPHTYNDYNKIKKFEESFLERNDRNPSIKEISEGLNMRIEKIEKVLSSQVNIIDAEKPITYHNNNSSNQEKNTYKDLIVNSDDIHSFNEIMYNDIVIKGLRNFICKSLKKKINKLIIFMKFGLFLNKKIYSDDEICKTLRISKKKFQKHFEDSMNEIKNFIKKLKKNKSQLDSKFDFASYINFSQYDFLGNEFSQLTI</sequence>
<evidence type="ECO:0000256" key="1">
    <source>
        <dbReference type="ARBA" id="ARBA00007788"/>
    </source>
</evidence>
<evidence type="ECO:0000313" key="4">
    <source>
        <dbReference type="Proteomes" id="UP000220158"/>
    </source>
</evidence>
<name>A0A1J1H7J4_PLARL</name>
<organism evidence="3 4">
    <name type="scientific">Plasmodium relictum</name>
    <dbReference type="NCBI Taxonomy" id="85471"/>
    <lineage>
        <taxon>Eukaryota</taxon>
        <taxon>Sar</taxon>
        <taxon>Alveolata</taxon>
        <taxon>Apicomplexa</taxon>
        <taxon>Aconoidasida</taxon>
        <taxon>Haemosporida</taxon>
        <taxon>Plasmodiidae</taxon>
        <taxon>Plasmodium</taxon>
        <taxon>Plasmodium (Haemamoeba)</taxon>
    </lineage>
</organism>
<dbReference type="InterPro" id="IPR050239">
    <property type="entry name" value="Sigma-70_RNA_pol_init_factors"/>
</dbReference>
<dbReference type="InterPro" id="IPR013324">
    <property type="entry name" value="RNA_pol_sigma_r3/r4-like"/>
</dbReference>
<keyword evidence="2" id="KW-0812">Transmembrane</keyword>
<dbReference type="PANTHER" id="PTHR30603">
    <property type="entry name" value="RNA POLYMERASE SIGMA FACTOR RPO"/>
    <property type="match status" value="1"/>
</dbReference>
<dbReference type="RefSeq" id="XP_028533929.1">
    <property type="nucleotide sequence ID" value="XM_028677551.1"/>
</dbReference>
<gene>
    <name evidence="3" type="ORF">PRELSG_1127400</name>
</gene>
<dbReference type="GeneID" id="39737053"/>
<reference evidence="3 4" key="1">
    <citation type="submission" date="2015-04" db="EMBL/GenBank/DDBJ databases">
        <authorList>
            <consortium name="Pathogen Informatics"/>
        </authorList>
    </citation>
    <scope>NUCLEOTIDE SEQUENCE [LARGE SCALE GENOMIC DNA]</scope>
    <source>
        <strain evidence="3 4">SGS1</strain>
    </source>
</reference>
<dbReference type="InterPro" id="IPR036388">
    <property type="entry name" value="WH-like_DNA-bd_sf"/>
</dbReference>
<dbReference type="KEGG" id="prel:PRELSG_1127400"/>
<keyword evidence="2" id="KW-0472">Membrane</keyword>
<dbReference type="OMA" id="FENSIYM"/>